<protein>
    <submittedName>
        <fullName evidence="2">Uncharacterized protein</fullName>
    </submittedName>
</protein>
<comment type="caution">
    <text evidence="2">The sequence shown here is derived from an EMBL/GenBank/DDBJ whole genome shotgun (WGS) entry which is preliminary data.</text>
</comment>
<dbReference type="AlphaFoldDB" id="A0A9X2CD10"/>
<keyword evidence="3" id="KW-1185">Reference proteome</keyword>
<organism evidence="2 3">
    <name type="scientific">Shewanella algicola</name>
    <dbReference type="NCBI Taxonomy" id="640633"/>
    <lineage>
        <taxon>Bacteria</taxon>
        <taxon>Pseudomonadati</taxon>
        <taxon>Pseudomonadota</taxon>
        <taxon>Gammaproteobacteria</taxon>
        <taxon>Alteromonadales</taxon>
        <taxon>Shewanellaceae</taxon>
        <taxon>Shewanella</taxon>
    </lineage>
</organism>
<dbReference type="EMBL" id="JAKILJ010000029">
    <property type="protein sequence ID" value="MCL1106178.1"/>
    <property type="molecule type" value="Genomic_DNA"/>
</dbReference>
<reference evidence="2" key="1">
    <citation type="submission" date="2022-01" db="EMBL/GenBank/DDBJ databases">
        <title>Whole genome-based taxonomy of the Shewanellaceae.</title>
        <authorList>
            <person name="Martin-Rodriguez A.J."/>
        </authorList>
    </citation>
    <scope>NUCLEOTIDE SEQUENCE</scope>
    <source>
        <strain evidence="2">DSM 23803</strain>
    </source>
</reference>
<name>A0A9X2CD10_9GAMM</name>
<keyword evidence="1" id="KW-0732">Signal</keyword>
<evidence type="ECO:0000256" key="1">
    <source>
        <dbReference type="SAM" id="SignalP"/>
    </source>
</evidence>
<dbReference type="RefSeq" id="WP_188927075.1">
    <property type="nucleotide sequence ID" value="NZ_BMQI01000075.1"/>
</dbReference>
<feature type="signal peptide" evidence="1">
    <location>
        <begin position="1"/>
        <end position="39"/>
    </location>
</feature>
<proteinExistence type="predicted"/>
<evidence type="ECO:0000313" key="3">
    <source>
        <dbReference type="Proteomes" id="UP001139408"/>
    </source>
</evidence>
<gene>
    <name evidence="2" type="ORF">L2749_13085</name>
</gene>
<evidence type="ECO:0000313" key="2">
    <source>
        <dbReference type="EMBL" id="MCL1106178.1"/>
    </source>
</evidence>
<accession>A0A9X2CD10</accession>
<dbReference type="Proteomes" id="UP001139408">
    <property type="component" value="Unassembled WGS sequence"/>
</dbReference>
<feature type="chain" id="PRO_5041000357" evidence="1">
    <location>
        <begin position="40"/>
        <end position="93"/>
    </location>
</feature>
<sequence>MPSLITSITSKTITRKTITRTSLAALFASCVAVSFTASALPAAPLKDVLSLKEACQQIAIEDQLPEAEVSAFLLDCVNDQLTEMGYERIASLD</sequence>